<gene>
    <name evidence="3" type="primary">X975_12300</name>
    <name evidence="3" type="ORF">CEXT_336901</name>
</gene>
<keyword evidence="1 3" id="KW-0812">Transmembrane</keyword>
<evidence type="ECO:0000313" key="3">
    <source>
        <dbReference type="EMBL" id="GIY31168.1"/>
    </source>
</evidence>
<organism evidence="3 4">
    <name type="scientific">Caerostris extrusa</name>
    <name type="common">Bark spider</name>
    <name type="synonym">Caerostris bankana</name>
    <dbReference type="NCBI Taxonomy" id="172846"/>
    <lineage>
        <taxon>Eukaryota</taxon>
        <taxon>Metazoa</taxon>
        <taxon>Ecdysozoa</taxon>
        <taxon>Arthropoda</taxon>
        <taxon>Chelicerata</taxon>
        <taxon>Arachnida</taxon>
        <taxon>Araneae</taxon>
        <taxon>Araneomorphae</taxon>
        <taxon>Entelegynae</taxon>
        <taxon>Araneoidea</taxon>
        <taxon>Araneidae</taxon>
        <taxon>Caerostris</taxon>
    </lineage>
</organism>
<dbReference type="PANTHER" id="PTHR11861:SF8">
    <property type="entry name" value="PKD DOMAIN-CONTAINING PROTEIN"/>
    <property type="match status" value="1"/>
</dbReference>
<sequence length="403" mass="45803">MNSLLQFCKILLLIIFGIYGAVSSPQLLITNSEIAVLDSNVTFTAVLKNYETSSKLIYIFDDGVQKATYETHSYNISLERSYSSSLYKEGDYCVNITVYTDYIIFEKTVVANTSAIKLKRDLIGEIFVYRQDQPLVDADEVAVGENVSIVVGLVNNDNYLDNAAIDYSWSVDFEKLQTLNNTLIYNFTEAGEKDIKAYVTALFPNNDFKYGFFDRTINAKVPVTYINITGNPFLYHGDTLNLNVTCDGSPPFVYCYEIFKKNGSSENFTCSHSSTFTTCRMEIIKYLQEDGMYQIGIYVNNNVREITRIIEVMVYSVTIKPTLSTIIIPIVCSLLTLVIIAFGISYYVQHRNQLAVEVANFDFQDDSNSYTERTFFENIFDSFACRNCTYGRANRSESEPLMD</sequence>
<dbReference type="InterPro" id="IPR045219">
    <property type="entry name" value="PKAT"/>
</dbReference>
<dbReference type="PANTHER" id="PTHR11861">
    <property type="entry name" value="MELANOCYTE PROTEIN PMEL 17-RELATED"/>
    <property type="match status" value="1"/>
</dbReference>
<protein>
    <submittedName>
        <fullName evidence="3">Transmembrane protein 130</fullName>
    </submittedName>
</protein>
<dbReference type="AlphaFoldDB" id="A0AAV4SA64"/>
<keyword evidence="4" id="KW-1185">Reference proteome</keyword>
<evidence type="ECO:0000256" key="2">
    <source>
        <dbReference type="SAM" id="SignalP"/>
    </source>
</evidence>
<dbReference type="Proteomes" id="UP001054945">
    <property type="component" value="Unassembled WGS sequence"/>
</dbReference>
<keyword evidence="2" id="KW-0732">Signal</keyword>
<name>A0AAV4SA64_CAEEX</name>
<accession>A0AAV4SA64</accession>
<feature type="chain" id="PRO_5043416634" evidence="2">
    <location>
        <begin position="24"/>
        <end position="403"/>
    </location>
</feature>
<evidence type="ECO:0000256" key="1">
    <source>
        <dbReference type="SAM" id="Phobius"/>
    </source>
</evidence>
<keyword evidence="1" id="KW-0472">Membrane</keyword>
<feature type="transmembrane region" description="Helical" evidence="1">
    <location>
        <begin position="326"/>
        <end position="348"/>
    </location>
</feature>
<reference evidence="3 4" key="1">
    <citation type="submission" date="2021-06" db="EMBL/GenBank/DDBJ databases">
        <title>Caerostris extrusa draft genome.</title>
        <authorList>
            <person name="Kono N."/>
            <person name="Arakawa K."/>
        </authorList>
    </citation>
    <scope>NUCLEOTIDE SEQUENCE [LARGE SCALE GENOMIC DNA]</scope>
</reference>
<dbReference type="GO" id="GO:0005886">
    <property type="term" value="C:plasma membrane"/>
    <property type="evidence" value="ECO:0007669"/>
    <property type="project" value="TreeGrafter"/>
</dbReference>
<feature type="signal peptide" evidence="2">
    <location>
        <begin position="1"/>
        <end position="23"/>
    </location>
</feature>
<evidence type="ECO:0000313" key="4">
    <source>
        <dbReference type="Proteomes" id="UP001054945"/>
    </source>
</evidence>
<keyword evidence="1" id="KW-1133">Transmembrane helix</keyword>
<dbReference type="EMBL" id="BPLR01009335">
    <property type="protein sequence ID" value="GIY31168.1"/>
    <property type="molecule type" value="Genomic_DNA"/>
</dbReference>
<proteinExistence type="predicted"/>
<comment type="caution">
    <text evidence="3">The sequence shown here is derived from an EMBL/GenBank/DDBJ whole genome shotgun (WGS) entry which is preliminary data.</text>
</comment>